<name>J3NSX7_GAET3</name>
<reference evidence="2" key="2">
    <citation type="submission" date="2010-07" db="EMBL/GenBank/DDBJ databases">
        <authorList>
            <consortium name="The Broad Institute Genome Sequencing Platform"/>
            <consortium name="Broad Institute Genome Sequencing Center for Infectious Disease"/>
            <person name="Ma L.-J."/>
            <person name="Dead R."/>
            <person name="Young S."/>
            <person name="Zeng Q."/>
            <person name="Koehrsen M."/>
            <person name="Alvarado L."/>
            <person name="Berlin A."/>
            <person name="Chapman S.B."/>
            <person name="Chen Z."/>
            <person name="Freedman E."/>
            <person name="Gellesch M."/>
            <person name="Goldberg J."/>
            <person name="Griggs A."/>
            <person name="Gujja S."/>
            <person name="Heilman E.R."/>
            <person name="Heiman D."/>
            <person name="Hepburn T."/>
            <person name="Howarth C."/>
            <person name="Jen D."/>
            <person name="Larson L."/>
            <person name="Mehta T."/>
            <person name="Neiman D."/>
            <person name="Pearson M."/>
            <person name="Roberts A."/>
            <person name="Saif S."/>
            <person name="Shea T."/>
            <person name="Shenoy N."/>
            <person name="Sisk P."/>
            <person name="Stolte C."/>
            <person name="Sykes S."/>
            <person name="Walk T."/>
            <person name="White J."/>
            <person name="Yandava C."/>
            <person name="Haas B."/>
            <person name="Nusbaum C."/>
            <person name="Birren B."/>
        </authorList>
    </citation>
    <scope>NUCLEOTIDE SEQUENCE</scope>
    <source>
        <strain evidence="2">R3-111a-1</strain>
    </source>
</reference>
<dbReference type="HOGENOM" id="CLU_2263947_0_0_1"/>
<dbReference type="AlphaFoldDB" id="J3NSX7"/>
<protein>
    <submittedName>
        <fullName evidence="2 3">Uncharacterized protein</fullName>
    </submittedName>
</protein>
<feature type="region of interest" description="Disordered" evidence="1">
    <location>
        <begin position="84"/>
        <end position="103"/>
    </location>
</feature>
<dbReference type="EnsemblFungi" id="EJT79290">
    <property type="protein sequence ID" value="EJT79290"/>
    <property type="gene ID" value="GGTG_04376"/>
</dbReference>
<dbReference type="VEuPathDB" id="FungiDB:GGTG_04376"/>
<dbReference type="EMBL" id="GL385396">
    <property type="protein sequence ID" value="EJT79290.1"/>
    <property type="molecule type" value="Genomic_DNA"/>
</dbReference>
<evidence type="ECO:0000256" key="1">
    <source>
        <dbReference type="SAM" id="MobiDB-lite"/>
    </source>
</evidence>
<proteinExistence type="predicted"/>
<accession>J3NSX7</accession>
<dbReference type="PROSITE" id="PS51257">
    <property type="entry name" value="PROKAR_LIPOPROTEIN"/>
    <property type="match status" value="1"/>
</dbReference>
<dbReference type="GeneID" id="20344834"/>
<reference evidence="3" key="4">
    <citation type="journal article" date="2015" name="G3 (Bethesda)">
        <title>Genome sequences of three phytopathogenic species of the Magnaporthaceae family of fungi.</title>
        <authorList>
            <person name="Okagaki L.H."/>
            <person name="Nunes C.C."/>
            <person name="Sailsbery J."/>
            <person name="Clay B."/>
            <person name="Brown D."/>
            <person name="John T."/>
            <person name="Oh Y."/>
            <person name="Young N."/>
            <person name="Fitzgerald M."/>
            <person name="Haas B.J."/>
            <person name="Zeng Q."/>
            <person name="Young S."/>
            <person name="Adiconis X."/>
            <person name="Fan L."/>
            <person name="Levin J.Z."/>
            <person name="Mitchell T.K."/>
            <person name="Okubara P.A."/>
            <person name="Farman M.L."/>
            <person name="Kohn L.M."/>
            <person name="Birren B."/>
            <person name="Ma L.-J."/>
            <person name="Dean R.A."/>
        </authorList>
    </citation>
    <scope>NUCLEOTIDE SEQUENCE</scope>
    <source>
        <strain evidence="3">R3-111a-1</strain>
    </source>
</reference>
<dbReference type="RefSeq" id="XP_009220435.1">
    <property type="nucleotide sequence ID" value="XM_009222171.1"/>
</dbReference>
<gene>
    <name evidence="3" type="primary">20344834</name>
    <name evidence="2" type="ORF">GGTG_04376</name>
</gene>
<evidence type="ECO:0000313" key="4">
    <source>
        <dbReference type="Proteomes" id="UP000006039"/>
    </source>
</evidence>
<organism evidence="2">
    <name type="scientific">Gaeumannomyces tritici (strain R3-111a-1)</name>
    <name type="common">Wheat and barley take-all root rot fungus</name>
    <name type="synonym">Gaeumannomyces graminis var. tritici</name>
    <dbReference type="NCBI Taxonomy" id="644352"/>
    <lineage>
        <taxon>Eukaryota</taxon>
        <taxon>Fungi</taxon>
        <taxon>Dikarya</taxon>
        <taxon>Ascomycota</taxon>
        <taxon>Pezizomycotina</taxon>
        <taxon>Sordariomycetes</taxon>
        <taxon>Sordariomycetidae</taxon>
        <taxon>Magnaporthales</taxon>
        <taxon>Magnaporthaceae</taxon>
        <taxon>Gaeumannomyces</taxon>
    </lineage>
</organism>
<reference evidence="2" key="3">
    <citation type="submission" date="2010-09" db="EMBL/GenBank/DDBJ databases">
        <title>Annotation of Gaeumannomyces graminis var. tritici R3-111a-1.</title>
        <authorList>
            <consortium name="The Broad Institute Genome Sequencing Platform"/>
            <person name="Ma L.-J."/>
            <person name="Dead R."/>
            <person name="Young S.K."/>
            <person name="Zeng Q."/>
            <person name="Gargeya S."/>
            <person name="Fitzgerald M."/>
            <person name="Haas B."/>
            <person name="Abouelleil A."/>
            <person name="Alvarado L."/>
            <person name="Arachchi H.M."/>
            <person name="Berlin A."/>
            <person name="Brown A."/>
            <person name="Chapman S.B."/>
            <person name="Chen Z."/>
            <person name="Dunbar C."/>
            <person name="Freedman E."/>
            <person name="Gearin G."/>
            <person name="Gellesch M."/>
            <person name="Goldberg J."/>
            <person name="Griggs A."/>
            <person name="Gujja S."/>
            <person name="Heiman D."/>
            <person name="Howarth C."/>
            <person name="Larson L."/>
            <person name="Lui A."/>
            <person name="MacDonald P.J.P."/>
            <person name="Mehta T."/>
            <person name="Montmayeur A."/>
            <person name="Murphy C."/>
            <person name="Neiman D."/>
            <person name="Pearson M."/>
            <person name="Priest M."/>
            <person name="Roberts A."/>
            <person name="Saif S."/>
            <person name="Shea T."/>
            <person name="Shenoy N."/>
            <person name="Sisk P."/>
            <person name="Stolte C."/>
            <person name="Sykes S."/>
            <person name="Yandava C."/>
            <person name="Wortman J."/>
            <person name="Nusbaum C."/>
            <person name="Birren B."/>
        </authorList>
    </citation>
    <scope>NUCLEOTIDE SEQUENCE</scope>
    <source>
        <strain evidence="2">R3-111a-1</strain>
    </source>
</reference>
<sequence>MPSTSARDEGGPSAIPMGNGGVLGCLTGNAAPLRSSRSCQTSTFMTQPPSLLLARRGEAVYRGRAAKLAGWLAGWQAGRLADRTGNRIPWTSGRGSLRVPEGP</sequence>
<dbReference type="Proteomes" id="UP000006039">
    <property type="component" value="Unassembled WGS sequence"/>
</dbReference>
<reference evidence="3" key="5">
    <citation type="submission" date="2018-04" db="UniProtKB">
        <authorList>
            <consortium name="EnsemblFungi"/>
        </authorList>
    </citation>
    <scope>IDENTIFICATION</scope>
    <source>
        <strain evidence="3">R3-111a-1</strain>
    </source>
</reference>
<evidence type="ECO:0000313" key="2">
    <source>
        <dbReference type="EMBL" id="EJT79290.1"/>
    </source>
</evidence>
<keyword evidence="4" id="KW-1185">Reference proteome</keyword>
<reference evidence="4" key="1">
    <citation type="submission" date="2010-07" db="EMBL/GenBank/DDBJ databases">
        <title>The genome sequence of Gaeumannomyces graminis var. tritici strain R3-111a-1.</title>
        <authorList>
            <consortium name="The Broad Institute Genome Sequencing Platform"/>
            <person name="Ma L.-J."/>
            <person name="Dead R."/>
            <person name="Young S."/>
            <person name="Zeng Q."/>
            <person name="Koehrsen M."/>
            <person name="Alvarado L."/>
            <person name="Berlin A."/>
            <person name="Chapman S.B."/>
            <person name="Chen Z."/>
            <person name="Freedman E."/>
            <person name="Gellesch M."/>
            <person name="Goldberg J."/>
            <person name="Griggs A."/>
            <person name="Gujja S."/>
            <person name="Heilman E.R."/>
            <person name="Heiman D."/>
            <person name="Hepburn T."/>
            <person name="Howarth C."/>
            <person name="Jen D."/>
            <person name="Larson L."/>
            <person name="Mehta T."/>
            <person name="Neiman D."/>
            <person name="Pearson M."/>
            <person name="Roberts A."/>
            <person name="Saif S."/>
            <person name="Shea T."/>
            <person name="Shenoy N."/>
            <person name="Sisk P."/>
            <person name="Stolte C."/>
            <person name="Sykes S."/>
            <person name="Walk T."/>
            <person name="White J."/>
            <person name="Yandava C."/>
            <person name="Haas B."/>
            <person name="Nusbaum C."/>
            <person name="Birren B."/>
        </authorList>
    </citation>
    <scope>NUCLEOTIDE SEQUENCE [LARGE SCALE GENOMIC DNA]</scope>
    <source>
        <strain evidence="4">R3-111a-1</strain>
    </source>
</reference>
<evidence type="ECO:0000313" key="3">
    <source>
        <dbReference type="EnsemblFungi" id="EJT79290"/>
    </source>
</evidence>